<comment type="caution">
    <text evidence="4">The sequence shown here is derived from an EMBL/GenBank/DDBJ whole genome shotgun (WGS) entry which is preliminary data.</text>
</comment>
<dbReference type="EMBL" id="BSYO01000005">
    <property type="protein sequence ID" value="GMH05470.1"/>
    <property type="molecule type" value="Genomic_DNA"/>
</dbReference>
<feature type="coiled-coil region" evidence="1">
    <location>
        <begin position="50"/>
        <end position="105"/>
    </location>
</feature>
<dbReference type="PANTHER" id="PTHR34360">
    <property type="entry name" value="OS08G0519400 PROTEIN"/>
    <property type="match status" value="1"/>
</dbReference>
<dbReference type="PANTHER" id="PTHR34360:SF2">
    <property type="entry name" value="MYOSIN HEAVY CHAIN-LIKE PROTEIN"/>
    <property type="match status" value="1"/>
</dbReference>
<evidence type="ECO:0000313" key="5">
    <source>
        <dbReference type="Proteomes" id="UP001279734"/>
    </source>
</evidence>
<feature type="chain" id="PRO_5042288766" evidence="3">
    <location>
        <begin position="29"/>
        <end position="299"/>
    </location>
</feature>
<evidence type="ECO:0000256" key="3">
    <source>
        <dbReference type="SAM" id="SignalP"/>
    </source>
</evidence>
<evidence type="ECO:0000313" key="4">
    <source>
        <dbReference type="EMBL" id="GMH05470.1"/>
    </source>
</evidence>
<sequence length="299" mass="34841">MATRRSVYILLFPTILSLLISLCYEVTAEQPQIPTQTTGSSNSNRLICGIEETKIKIARLESILEETDQQLHAKSLYLEKCEKKIEEMTRKIHDLQAVLSNIKAAMVEDERVSALEDEVRVLWAASRKNNFDLGVLESKTEVAEKQLKVVASQVEKMAYIVTELWIQIQRLEQALQITEKRTIEFQRQRRHARCMFFKFVSKIWGGQHLNLMGTFDSYLYGRGSIWRFHVSKAWNQLEWFFTTIKKYHHHLQGLVKQEMEIYEFTATLANEEVVFFVASALVVIPLMGAWVFLSSHWSY</sequence>
<organism evidence="4 5">
    <name type="scientific">Nepenthes gracilis</name>
    <name type="common">Slender pitcher plant</name>
    <dbReference type="NCBI Taxonomy" id="150966"/>
    <lineage>
        <taxon>Eukaryota</taxon>
        <taxon>Viridiplantae</taxon>
        <taxon>Streptophyta</taxon>
        <taxon>Embryophyta</taxon>
        <taxon>Tracheophyta</taxon>
        <taxon>Spermatophyta</taxon>
        <taxon>Magnoliopsida</taxon>
        <taxon>eudicotyledons</taxon>
        <taxon>Gunneridae</taxon>
        <taxon>Pentapetalae</taxon>
        <taxon>Caryophyllales</taxon>
        <taxon>Nepenthaceae</taxon>
        <taxon>Nepenthes</taxon>
    </lineage>
</organism>
<proteinExistence type="predicted"/>
<gene>
    <name evidence="4" type="ORF">Nepgr_007310</name>
</gene>
<keyword evidence="2" id="KW-0812">Transmembrane</keyword>
<keyword evidence="5" id="KW-1185">Reference proteome</keyword>
<protein>
    <submittedName>
        <fullName evidence="4">Uncharacterized protein</fullName>
    </submittedName>
</protein>
<reference evidence="4" key="1">
    <citation type="submission" date="2023-05" db="EMBL/GenBank/DDBJ databases">
        <title>Nepenthes gracilis genome sequencing.</title>
        <authorList>
            <person name="Fukushima K."/>
        </authorList>
    </citation>
    <scope>NUCLEOTIDE SEQUENCE</scope>
    <source>
        <strain evidence="4">SING2019-196</strain>
    </source>
</reference>
<evidence type="ECO:0000256" key="2">
    <source>
        <dbReference type="SAM" id="Phobius"/>
    </source>
</evidence>
<keyword evidence="1" id="KW-0175">Coiled coil</keyword>
<name>A0AAD3S6Q4_NEPGR</name>
<feature type="transmembrane region" description="Helical" evidence="2">
    <location>
        <begin position="273"/>
        <end position="293"/>
    </location>
</feature>
<evidence type="ECO:0000256" key="1">
    <source>
        <dbReference type="SAM" id="Coils"/>
    </source>
</evidence>
<keyword evidence="2" id="KW-1133">Transmembrane helix</keyword>
<keyword evidence="3" id="KW-0732">Signal</keyword>
<keyword evidence="2" id="KW-0472">Membrane</keyword>
<dbReference type="AlphaFoldDB" id="A0AAD3S6Q4"/>
<feature type="signal peptide" evidence="3">
    <location>
        <begin position="1"/>
        <end position="28"/>
    </location>
</feature>
<dbReference type="Proteomes" id="UP001279734">
    <property type="component" value="Unassembled WGS sequence"/>
</dbReference>
<accession>A0AAD3S6Q4</accession>